<feature type="transmembrane region" description="Helical" evidence="1">
    <location>
        <begin position="108"/>
        <end position="130"/>
    </location>
</feature>
<reference evidence="2 3" key="1">
    <citation type="submission" date="2016-10" db="EMBL/GenBank/DDBJ databases">
        <authorList>
            <person name="de Groot N.N."/>
        </authorList>
    </citation>
    <scope>NUCLEOTIDE SEQUENCE [LARGE SCALE GENOMIC DNA]</scope>
    <source>
        <strain evidence="2 3">DSM 19548</strain>
    </source>
</reference>
<evidence type="ECO:0000256" key="1">
    <source>
        <dbReference type="SAM" id="Phobius"/>
    </source>
</evidence>
<evidence type="ECO:0000313" key="3">
    <source>
        <dbReference type="Proteomes" id="UP000198728"/>
    </source>
</evidence>
<keyword evidence="3" id="KW-1185">Reference proteome</keyword>
<proteinExistence type="predicted"/>
<gene>
    <name evidence="2" type="ORF">SAMN04488094_101792</name>
</gene>
<protein>
    <recommendedName>
        <fullName evidence="4">Transmembrane protein</fullName>
    </recommendedName>
</protein>
<dbReference type="STRING" id="441112.SAMN04488094_101792"/>
<accession>A0A1I1EFX2</accession>
<dbReference type="AlphaFoldDB" id="A0A1I1EFX2"/>
<keyword evidence="1" id="KW-0472">Membrane</keyword>
<name>A0A1I1EFX2_9RHOB</name>
<organism evidence="2 3">
    <name type="scientific">Tropicimonas isoalkanivorans</name>
    <dbReference type="NCBI Taxonomy" id="441112"/>
    <lineage>
        <taxon>Bacteria</taxon>
        <taxon>Pseudomonadati</taxon>
        <taxon>Pseudomonadota</taxon>
        <taxon>Alphaproteobacteria</taxon>
        <taxon>Rhodobacterales</taxon>
        <taxon>Roseobacteraceae</taxon>
        <taxon>Tropicimonas</taxon>
    </lineage>
</organism>
<dbReference type="RefSeq" id="WP_093359327.1">
    <property type="nucleotide sequence ID" value="NZ_FOLG01000001.1"/>
</dbReference>
<dbReference type="EMBL" id="FOLG01000001">
    <property type="protein sequence ID" value="SFB85927.1"/>
    <property type="molecule type" value="Genomic_DNA"/>
</dbReference>
<evidence type="ECO:0000313" key="2">
    <source>
        <dbReference type="EMBL" id="SFB85927.1"/>
    </source>
</evidence>
<keyword evidence="1" id="KW-0812">Transmembrane</keyword>
<evidence type="ECO:0008006" key="4">
    <source>
        <dbReference type="Google" id="ProtNLM"/>
    </source>
</evidence>
<keyword evidence="1" id="KW-1133">Transmembrane helix</keyword>
<dbReference type="OrthoDB" id="7264282at2"/>
<sequence>MKTPQEPRAQEERREFREEAESLFRITFAPVIWAAHFLLCYCTLAVVCAKGGDPDFWRTALVGLTLVALLAITWTGWRAWRQWDAHNTGDYANARGEDEDRHQFLGQAALLLAIISAIGVIYTALPLVLVEGCR</sequence>
<feature type="transmembrane region" description="Helical" evidence="1">
    <location>
        <begin position="23"/>
        <end position="49"/>
    </location>
</feature>
<feature type="transmembrane region" description="Helical" evidence="1">
    <location>
        <begin position="56"/>
        <end position="77"/>
    </location>
</feature>
<dbReference type="Proteomes" id="UP000198728">
    <property type="component" value="Unassembled WGS sequence"/>
</dbReference>